<gene>
    <name evidence="3" type="ORF">HRV97_16280</name>
</gene>
<comment type="caution">
    <text evidence="3">The sequence shown here is derived from an EMBL/GenBank/DDBJ whole genome shotgun (WGS) entry which is preliminary data.</text>
</comment>
<dbReference type="EMBL" id="JABULH010000013">
    <property type="protein sequence ID" value="NTS66707.1"/>
    <property type="molecule type" value="Genomic_DNA"/>
</dbReference>
<reference evidence="3 4" key="1">
    <citation type="submission" date="2020-06" db="EMBL/GenBank/DDBJ databases">
        <title>Sphingomonas hominis sp. nov., a member of the Sphingomonas, isolated from the hair of a 22-year-old girl.</title>
        <authorList>
            <person name="Zhang D.-F."/>
            <person name="Cui X.-W."/>
        </authorList>
    </citation>
    <scope>NUCLEOTIDE SEQUENCE [LARGE SCALE GENOMIC DNA]</scope>
    <source>
        <strain evidence="3 4">HHU CXW</strain>
    </source>
</reference>
<dbReference type="RefSeq" id="WP_174195194.1">
    <property type="nucleotide sequence ID" value="NZ_JABULH010000013.1"/>
</dbReference>
<evidence type="ECO:0000313" key="3">
    <source>
        <dbReference type="EMBL" id="NTS66707.1"/>
    </source>
</evidence>
<feature type="chain" id="PRO_5045618456" evidence="2">
    <location>
        <begin position="21"/>
        <end position="86"/>
    </location>
</feature>
<accession>A0ABX2JQJ0</accession>
<evidence type="ECO:0000256" key="2">
    <source>
        <dbReference type="SAM" id="SignalP"/>
    </source>
</evidence>
<keyword evidence="2" id="KW-0732">Signal</keyword>
<name>A0ABX2JQJ0_9SPHN</name>
<protein>
    <submittedName>
        <fullName evidence="3">Uncharacterized protein</fullName>
    </submittedName>
</protein>
<evidence type="ECO:0000313" key="4">
    <source>
        <dbReference type="Proteomes" id="UP000621447"/>
    </source>
</evidence>
<dbReference type="Proteomes" id="UP000621447">
    <property type="component" value="Unassembled WGS sequence"/>
</dbReference>
<sequence>MKKIVFAALAAVVAVSSASASPINSENQKQPGHWEWRSGPSYGPRAPVTAPRRVWVADAPQTAACDCAMMKQASDTCMSMNGKHSG</sequence>
<evidence type="ECO:0000256" key="1">
    <source>
        <dbReference type="SAM" id="MobiDB-lite"/>
    </source>
</evidence>
<feature type="signal peptide" evidence="2">
    <location>
        <begin position="1"/>
        <end position="20"/>
    </location>
</feature>
<proteinExistence type="predicted"/>
<organism evidence="3 4">
    <name type="scientific">Sphingomonas hominis</name>
    <dbReference type="NCBI Taxonomy" id="2741495"/>
    <lineage>
        <taxon>Bacteria</taxon>
        <taxon>Pseudomonadati</taxon>
        <taxon>Pseudomonadota</taxon>
        <taxon>Alphaproteobacteria</taxon>
        <taxon>Sphingomonadales</taxon>
        <taxon>Sphingomonadaceae</taxon>
        <taxon>Sphingomonas</taxon>
    </lineage>
</organism>
<keyword evidence="4" id="KW-1185">Reference proteome</keyword>
<feature type="region of interest" description="Disordered" evidence="1">
    <location>
        <begin position="17"/>
        <end position="45"/>
    </location>
</feature>